<dbReference type="Gene3D" id="1.10.10.10">
    <property type="entry name" value="Winged helix-like DNA-binding domain superfamily/Winged helix DNA-binding domain"/>
    <property type="match status" value="2"/>
</dbReference>
<sequence>MPAHEPDPLGAYLKQIGGIPLLSAADEVELARRVEAGLYAGHLIARAAGGEPEGASLAELYEIRDEGRRAKDLLIRSNLRLVVSAARRYAQRGLPLLDVIQEGNLGLIRAVEKFDYKRGYKFSTYGMWWIRQAIERGIHDKSRTVRLPTHVGEELSRLARTRRRLAAELGREPRDAELAEAAGRTVAEVAGLRRLAQDTVSLDLPVGEHGEGNLGDLIADEDGPQVHELTEQRAMSAELRALVSALPPREAFIIRHRYGLAGREVATYGTIADHMGLTRERVRQLERQALKRLRGGTPVVAWAS</sequence>
<dbReference type="InterPro" id="IPR013324">
    <property type="entry name" value="RNA_pol_sigma_r3/r4-like"/>
</dbReference>
<organism evidence="7 8">
    <name type="scientific">Nonomuraea rhodomycinica</name>
    <dbReference type="NCBI Taxonomy" id="1712872"/>
    <lineage>
        <taxon>Bacteria</taxon>
        <taxon>Bacillati</taxon>
        <taxon>Actinomycetota</taxon>
        <taxon>Actinomycetes</taxon>
        <taxon>Streptosporangiales</taxon>
        <taxon>Streptosporangiaceae</taxon>
        <taxon>Nonomuraea</taxon>
    </lineage>
</organism>
<dbReference type="PROSITE" id="PS00715">
    <property type="entry name" value="SIGMA70_1"/>
    <property type="match status" value="1"/>
</dbReference>
<evidence type="ECO:0000259" key="6">
    <source>
        <dbReference type="PROSITE" id="PS00715"/>
    </source>
</evidence>
<dbReference type="InterPro" id="IPR050239">
    <property type="entry name" value="Sigma-70_RNA_pol_init_factors"/>
</dbReference>
<evidence type="ECO:0000256" key="1">
    <source>
        <dbReference type="ARBA" id="ARBA00007788"/>
    </source>
</evidence>
<dbReference type="InterPro" id="IPR036388">
    <property type="entry name" value="WH-like_DNA-bd_sf"/>
</dbReference>
<feature type="domain" description="RNA polymerase sigma-70" evidence="6">
    <location>
        <begin position="98"/>
        <end position="111"/>
    </location>
</feature>
<keyword evidence="3" id="KW-0731">Sigma factor</keyword>
<evidence type="ECO:0000256" key="3">
    <source>
        <dbReference type="ARBA" id="ARBA00023082"/>
    </source>
</evidence>
<dbReference type="RefSeq" id="WP_175602013.1">
    <property type="nucleotide sequence ID" value="NZ_JABWGO010000004.1"/>
</dbReference>
<gene>
    <name evidence="7" type="ORF">HT134_20460</name>
</gene>
<dbReference type="InterPro" id="IPR007624">
    <property type="entry name" value="RNA_pol_sigma70_r3"/>
</dbReference>
<dbReference type="GO" id="GO:0003677">
    <property type="term" value="F:DNA binding"/>
    <property type="evidence" value="ECO:0007669"/>
    <property type="project" value="UniProtKB-KW"/>
</dbReference>
<accession>A0A7Y6IQE2</accession>
<evidence type="ECO:0000256" key="5">
    <source>
        <dbReference type="ARBA" id="ARBA00023163"/>
    </source>
</evidence>
<dbReference type="InterPro" id="IPR009042">
    <property type="entry name" value="RNA_pol_sigma70_r1_2"/>
</dbReference>
<evidence type="ECO:0000256" key="4">
    <source>
        <dbReference type="ARBA" id="ARBA00023125"/>
    </source>
</evidence>
<keyword evidence="8" id="KW-1185">Reference proteome</keyword>
<dbReference type="InterPro" id="IPR007627">
    <property type="entry name" value="RNA_pol_sigma70_r2"/>
</dbReference>
<evidence type="ECO:0000313" key="8">
    <source>
        <dbReference type="Proteomes" id="UP000546126"/>
    </source>
</evidence>
<dbReference type="Pfam" id="PF00140">
    <property type="entry name" value="Sigma70_r1_2"/>
    <property type="match status" value="1"/>
</dbReference>
<dbReference type="GO" id="GO:0006352">
    <property type="term" value="P:DNA-templated transcription initiation"/>
    <property type="evidence" value="ECO:0007669"/>
    <property type="project" value="InterPro"/>
</dbReference>
<dbReference type="InterPro" id="IPR007630">
    <property type="entry name" value="RNA_pol_sigma70_r4"/>
</dbReference>
<name>A0A7Y6IQE2_9ACTN</name>
<evidence type="ECO:0000313" key="7">
    <source>
        <dbReference type="EMBL" id="NUW42494.1"/>
    </source>
</evidence>
<proteinExistence type="inferred from homology"/>
<dbReference type="GO" id="GO:0016987">
    <property type="term" value="F:sigma factor activity"/>
    <property type="evidence" value="ECO:0007669"/>
    <property type="project" value="UniProtKB-KW"/>
</dbReference>
<dbReference type="Pfam" id="PF04545">
    <property type="entry name" value="Sigma70_r4"/>
    <property type="match status" value="1"/>
</dbReference>
<evidence type="ECO:0000256" key="2">
    <source>
        <dbReference type="ARBA" id="ARBA00023015"/>
    </source>
</evidence>
<dbReference type="Proteomes" id="UP000546126">
    <property type="component" value="Unassembled WGS sequence"/>
</dbReference>
<dbReference type="CDD" id="cd06171">
    <property type="entry name" value="Sigma70_r4"/>
    <property type="match status" value="1"/>
</dbReference>
<dbReference type="PRINTS" id="PR00046">
    <property type="entry name" value="SIGMA70FCT"/>
</dbReference>
<dbReference type="EMBL" id="JABWGO010000004">
    <property type="protein sequence ID" value="NUW42494.1"/>
    <property type="molecule type" value="Genomic_DNA"/>
</dbReference>
<dbReference type="AlphaFoldDB" id="A0A7Y6IQE2"/>
<dbReference type="InterPro" id="IPR000943">
    <property type="entry name" value="RNA_pol_sigma70"/>
</dbReference>
<dbReference type="InterPro" id="IPR014284">
    <property type="entry name" value="RNA_pol_sigma-70_dom"/>
</dbReference>
<dbReference type="NCBIfam" id="TIGR02937">
    <property type="entry name" value="sigma70-ECF"/>
    <property type="match status" value="1"/>
</dbReference>
<dbReference type="SUPFAM" id="SSF88659">
    <property type="entry name" value="Sigma3 and sigma4 domains of RNA polymerase sigma factors"/>
    <property type="match status" value="2"/>
</dbReference>
<dbReference type="FunFam" id="1.10.601.10:FF:000001">
    <property type="entry name" value="RNA polymerase sigma factor SigA"/>
    <property type="match status" value="1"/>
</dbReference>
<dbReference type="Pfam" id="PF04542">
    <property type="entry name" value="Sigma70_r2"/>
    <property type="match status" value="1"/>
</dbReference>
<keyword evidence="2" id="KW-0805">Transcription regulation</keyword>
<dbReference type="Gene3D" id="1.10.601.10">
    <property type="entry name" value="RNA Polymerase Primary Sigma Factor"/>
    <property type="match status" value="2"/>
</dbReference>
<dbReference type="Pfam" id="PF04539">
    <property type="entry name" value="Sigma70_r3"/>
    <property type="match status" value="1"/>
</dbReference>
<comment type="similarity">
    <text evidence="1">Belongs to the sigma-70 factor family.</text>
</comment>
<dbReference type="PANTHER" id="PTHR30603">
    <property type="entry name" value="RNA POLYMERASE SIGMA FACTOR RPO"/>
    <property type="match status" value="1"/>
</dbReference>
<protein>
    <submittedName>
        <fullName evidence="7">Sigma-70 family RNA polymerase sigma factor</fullName>
    </submittedName>
</protein>
<comment type="caution">
    <text evidence="7">The sequence shown here is derived from an EMBL/GenBank/DDBJ whole genome shotgun (WGS) entry which is preliminary data.</text>
</comment>
<keyword evidence="4" id="KW-0238">DNA-binding</keyword>
<reference evidence="7 8" key="1">
    <citation type="submission" date="2020-06" db="EMBL/GenBank/DDBJ databases">
        <authorList>
            <person name="Chanama M."/>
        </authorList>
    </citation>
    <scope>NUCLEOTIDE SEQUENCE [LARGE SCALE GENOMIC DNA]</scope>
    <source>
        <strain evidence="7 8">TBRC6557</strain>
    </source>
</reference>
<dbReference type="PANTHER" id="PTHR30603:SF60">
    <property type="entry name" value="RNA POLYMERASE SIGMA FACTOR RPOD"/>
    <property type="match status" value="1"/>
</dbReference>
<dbReference type="SUPFAM" id="SSF88946">
    <property type="entry name" value="Sigma2 domain of RNA polymerase sigma factors"/>
    <property type="match status" value="1"/>
</dbReference>
<keyword evidence="5" id="KW-0804">Transcription</keyword>
<dbReference type="InterPro" id="IPR013325">
    <property type="entry name" value="RNA_pol_sigma_r2"/>
</dbReference>